<sequence length="157" mass="17045">MAFDPISAILLFFSQLNPAVLWLAVGIILCAMELVLPTAFVEFLPGVSALIVAGLSLFIPNFFIQVILWVGLSAAFIVLSRRFLSKQKLPHSLAEAQEAQTLTAIPPGEAGRVIYDGNSWRAKCSDPEQAIAPHQPVFVVGRQGNTLIVIPEHLLQS</sequence>
<dbReference type="Pfam" id="PF01957">
    <property type="entry name" value="NfeD"/>
    <property type="match status" value="1"/>
</dbReference>
<dbReference type="RefSeq" id="WP_207089516.1">
    <property type="nucleotide sequence ID" value="NZ_JAFLQW010000488.1"/>
</dbReference>
<accession>A0ABS3FWP5</accession>
<dbReference type="EMBL" id="JAFLQW010000488">
    <property type="protein sequence ID" value="MBO0351056.1"/>
    <property type="molecule type" value="Genomic_DNA"/>
</dbReference>
<evidence type="ECO:0000256" key="3">
    <source>
        <dbReference type="ARBA" id="ARBA00022989"/>
    </source>
</evidence>
<feature type="transmembrane region" description="Helical" evidence="5">
    <location>
        <begin position="20"/>
        <end position="40"/>
    </location>
</feature>
<evidence type="ECO:0000256" key="4">
    <source>
        <dbReference type="ARBA" id="ARBA00023136"/>
    </source>
</evidence>
<gene>
    <name evidence="7" type="ORF">J0895_18670</name>
</gene>
<protein>
    <submittedName>
        <fullName evidence="7">NfeD family protein</fullName>
    </submittedName>
</protein>
<dbReference type="PANTHER" id="PTHR33507:SF3">
    <property type="entry name" value="INNER MEMBRANE PROTEIN YBBJ"/>
    <property type="match status" value="1"/>
</dbReference>
<evidence type="ECO:0000313" key="8">
    <source>
        <dbReference type="Proteomes" id="UP000664844"/>
    </source>
</evidence>
<keyword evidence="8" id="KW-1185">Reference proteome</keyword>
<reference evidence="7 8" key="1">
    <citation type="submission" date="2021-03" db="EMBL/GenBank/DDBJ databases">
        <title>Metabolic Capacity of the Antarctic Cyanobacterium Phormidium pseudopriestleyi that Sustains Oxygenic Photosynthesis in the Presence of Hydrogen Sulfide.</title>
        <authorList>
            <person name="Lumian J.E."/>
            <person name="Jungblut A.D."/>
            <person name="Dillon M.L."/>
            <person name="Hawes I."/>
            <person name="Doran P.T."/>
            <person name="Mackey T.J."/>
            <person name="Dick G.J."/>
            <person name="Grettenberger C.L."/>
            <person name="Sumner D.Y."/>
        </authorList>
    </citation>
    <scope>NUCLEOTIDE SEQUENCE [LARGE SCALE GENOMIC DNA]</scope>
    <source>
        <strain evidence="7 8">FRX01</strain>
    </source>
</reference>
<dbReference type="Proteomes" id="UP000664844">
    <property type="component" value="Unassembled WGS sequence"/>
</dbReference>
<evidence type="ECO:0000313" key="7">
    <source>
        <dbReference type="EMBL" id="MBO0351056.1"/>
    </source>
</evidence>
<feature type="domain" description="NfeD-like C-terminal" evidence="6">
    <location>
        <begin position="100"/>
        <end position="149"/>
    </location>
</feature>
<organism evidence="7 8">
    <name type="scientific">Phormidium pseudopriestleyi FRX01</name>
    <dbReference type="NCBI Taxonomy" id="1759528"/>
    <lineage>
        <taxon>Bacteria</taxon>
        <taxon>Bacillati</taxon>
        <taxon>Cyanobacteriota</taxon>
        <taxon>Cyanophyceae</taxon>
        <taxon>Oscillatoriophycideae</taxon>
        <taxon>Oscillatoriales</taxon>
        <taxon>Oscillatoriaceae</taxon>
        <taxon>Phormidium</taxon>
    </lineage>
</organism>
<proteinExistence type="predicted"/>
<feature type="transmembrane region" description="Helical" evidence="5">
    <location>
        <begin position="46"/>
        <end position="79"/>
    </location>
</feature>
<comment type="subcellular location">
    <subcellularLocation>
        <location evidence="1">Membrane</location>
        <topology evidence="1">Multi-pass membrane protein</topology>
    </subcellularLocation>
</comment>
<keyword evidence="2 5" id="KW-0812">Transmembrane</keyword>
<evidence type="ECO:0000256" key="5">
    <source>
        <dbReference type="SAM" id="Phobius"/>
    </source>
</evidence>
<evidence type="ECO:0000259" key="6">
    <source>
        <dbReference type="Pfam" id="PF01957"/>
    </source>
</evidence>
<dbReference type="Gene3D" id="2.40.50.140">
    <property type="entry name" value="Nucleic acid-binding proteins"/>
    <property type="match status" value="1"/>
</dbReference>
<dbReference type="InterPro" id="IPR012340">
    <property type="entry name" value="NA-bd_OB-fold"/>
</dbReference>
<keyword evidence="3 5" id="KW-1133">Transmembrane helix</keyword>
<evidence type="ECO:0000256" key="1">
    <source>
        <dbReference type="ARBA" id="ARBA00004141"/>
    </source>
</evidence>
<comment type="caution">
    <text evidence="7">The sequence shown here is derived from an EMBL/GenBank/DDBJ whole genome shotgun (WGS) entry which is preliminary data.</text>
</comment>
<dbReference type="PANTHER" id="PTHR33507">
    <property type="entry name" value="INNER MEMBRANE PROTEIN YBBJ"/>
    <property type="match status" value="1"/>
</dbReference>
<name>A0ABS3FWP5_9CYAN</name>
<dbReference type="InterPro" id="IPR052165">
    <property type="entry name" value="Membrane_assoc_protease"/>
</dbReference>
<keyword evidence="4 5" id="KW-0472">Membrane</keyword>
<dbReference type="InterPro" id="IPR002810">
    <property type="entry name" value="NfeD-like_C"/>
</dbReference>
<evidence type="ECO:0000256" key="2">
    <source>
        <dbReference type="ARBA" id="ARBA00022692"/>
    </source>
</evidence>